<organism evidence="8 9">
    <name type="scientific">Ruminococcoides intestinihominis</name>
    <dbReference type="NCBI Taxonomy" id="3133161"/>
    <lineage>
        <taxon>Bacteria</taxon>
        <taxon>Bacillati</taxon>
        <taxon>Bacillota</taxon>
        <taxon>Clostridia</taxon>
        <taxon>Eubacteriales</taxon>
        <taxon>Oscillospiraceae</taxon>
        <taxon>Ruminococcoides</taxon>
    </lineage>
</organism>
<keyword evidence="3" id="KW-0547">Nucleotide-binding</keyword>
<dbReference type="RefSeq" id="WP_367286317.1">
    <property type="nucleotide sequence ID" value="NZ_JBBMEY010000008.1"/>
</dbReference>
<dbReference type="InterPro" id="IPR010488">
    <property type="entry name" value="Zeta_toxin_domain"/>
</dbReference>
<reference evidence="8 9" key="1">
    <citation type="submission" date="2024-03" db="EMBL/GenBank/DDBJ databases">
        <title>Human intestinal bacterial collection.</title>
        <authorList>
            <person name="Pauvert C."/>
            <person name="Hitch T.C.A."/>
            <person name="Clavel T."/>
        </authorList>
    </citation>
    <scope>NUCLEOTIDE SEQUENCE [LARGE SCALE GENOMIC DNA]</scope>
    <source>
        <strain evidence="8 9">CLA-AP-H18</strain>
    </source>
</reference>
<accession>A0ABV1HU20</accession>
<dbReference type="PANTHER" id="PTHR39206">
    <property type="entry name" value="SLL8004 PROTEIN"/>
    <property type="match status" value="1"/>
</dbReference>
<dbReference type="InterPro" id="IPR027417">
    <property type="entry name" value="P-loop_NTPase"/>
</dbReference>
<keyword evidence="4" id="KW-0067">ATP-binding</keyword>
<evidence type="ECO:0000256" key="4">
    <source>
        <dbReference type="ARBA" id="ARBA00022840"/>
    </source>
</evidence>
<sequence>MNNYILIAGVNGTGKSSLRGVLEGQNVLLGHIIDADVIAKENNFDNIKAGKKAIEEIDYCLDNNISFTQETTLAGHRTVRTIKQARKQGYYVTMYYVGLNSMEESINRIANRVRKGGHNIPSDDVKRRFDRRIKSLGSVLPLCDEVIFYDNENGFVKVAEIKNNKFQYSNGYKPQWIVSYKNALNL</sequence>
<dbReference type="Proteomes" id="UP001478133">
    <property type="component" value="Unassembled WGS sequence"/>
</dbReference>
<evidence type="ECO:0000256" key="6">
    <source>
        <dbReference type="ARBA" id="ARBA00048178"/>
    </source>
</evidence>
<evidence type="ECO:0000256" key="5">
    <source>
        <dbReference type="ARBA" id="ARBA00032897"/>
    </source>
</evidence>
<dbReference type="SUPFAM" id="SSF52540">
    <property type="entry name" value="P-loop containing nucleoside triphosphate hydrolases"/>
    <property type="match status" value="1"/>
</dbReference>
<gene>
    <name evidence="8" type="ORF">ABFO16_06175</name>
</gene>
<evidence type="ECO:0000256" key="1">
    <source>
        <dbReference type="ARBA" id="ARBA00009104"/>
    </source>
</evidence>
<evidence type="ECO:0000313" key="8">
    <source>
        <dbReference type="EMBL" id="MEQ2565822.1"/>
    </source>
</evidence>
<feature type="domain" description="Zeta toxin" evidence="7">
    <location>
        <begin position="57"/>
        <end position="134"/>
    </location>
</feature>
<dbReference type="Gene3D" id="3.40.50.300">
    <property type="entry name" value="P-loop containing nucleotide triphosphate hydrolases"/>
    <property type="match status" value="1"/>
</dbReference>
<comment type="catalytic activity">
    <reaction evidence="6">
        <text>UDP-N-acetyl-alpha-D-glucosamine + ATP = UDP-N-acetyl-alpha-D-glucosamine 3'-phosphate + ADP + H(+)</text>
        <dbReference type="Rhea" id="RHEA:32671"/>
        <dbReference type="ChEBI" id="CHEBI:15378"/>
        <dbReference type="ChEBI" id="CHEBI:30616"/>
        <dbReference type="ChEBI" id="CHEBI:57705"/>
        <dbReference type="ChEBI" id="CHEBI:64353"/>
        <dbReference type="ChEBI" id="CHEBI:456216"/>
        <dbReference type="EC" id="2.7.1.176"/>
    </reaction>
</comment>
<dbReference type="PANTHER" id="PTHR39206:SF1">
    <property type="entry name" value="SLL8004 PROTEIN"/>
    <property type="match status" value="1"/>
</dbReference>
<evidence type="ECO:0000256" key="2">
    <source>
        <dbReference type="ARBA" id="ARBA00011963"/>
    </source>
</evidence>
<protein>
    <recommendedName>
        <fullName evidence="5">UDP-N-acetylglucosamine kinase</fullName>
        <ecNumber evidence="2">2.7.1.176</ecNumber>
    </recommendedName>
    <alternativeName>
        <fullName evidence="5">UDP-N-acetylglucosamine kinase</fullName>
    </alternativeName>
</protein>
<comment type="caution">
    <text evidence="8">The sequence shown here is derived from an EMBL/GenBank/DDBJ whole genome shotgun (WGS) entry which is preliminary data.</text>
</comment>
<proteinExistence type="inferred from homology"/>
<dbReference type="EC" id="2.7.1.176" evidence="2"/>
<name>A0ABV1HU20_9FIRM</name>
<keyword evidence="9" id="KW-1185">Reference proteome</keyword>
<comment type="similarity">
    <text evidence="1">Belongs to the zeta toxin family.</text>
</comment>
<dbReference type="Pfam" id="PF06414">
    <property type="entry name" value="Zeta_toxin"/>
    <property type="match status" value="1"/>
</dbReference>
<evidence type="ECO:0000256" key="3">
    <source>
        <dbReference type="ARBA" id="ARBA00022741"/>
    </source>
</evidence>
<evidence type="ECO:0000313" key="9">
    <source>
        <dbReference type="Proteomes" id="UP001478133"/>
    </source>
</evidence>
<dbReference type="EMBL" id="JBBMFI010000018">
    <property type="protein sequence ID" value="MEQ2565822.1"/>
    <property type="molecule type" value="Genomic_DNA"/>
</dbReference>
<evidence type="ECO:0000259" key="7">
    <source>
        <dbReference type="Pfam" id="PF06414"/>
    </source>
</evidence>